<dbReference type="OrthoDB" id="2837at2157"/>
<dbReference type="InterPro" id="IPR001226">
    <property type="entry name" value="Flavodoxin_CS"/>
</dbReference>
<dbReference type="KEGG" id="psyt:DSAG12_02738"/>
<dbReference type="RefSeq" id="WP_147663834.1">
    <property type="nucleotide sequence ID" value="NZ_CP042905.2"/>
</dbReference>
<feature type="domain" description="4Fe-4S ferredoxin-type" evidence="2">
    <location>
        <begin position="195"/>
        <end position="225"/>
    </location>
</feature>
<dbReference type="GO" id="GO:0010181">
    <property type="term" value="F:FMN binding"/>
    <property type="evidence" value="ECO:0007669"/>
    <property type="project" value="InterPro"/>
</dbReference>
<dbReference type="InterPro" id="IPR017900">
    <property type="entry name" value="4Fe4S_Fe_S_CS"/>
</dbReference>
<dbReference type="PROSITE" id="PS00201">
    <property type="entry name" value="FLAVODOXIN"/>
    <property type="match status" value="1"/>
</dbReference>
<evidence type="ECO:0000259" key="2">
    <source>
        <dbReference type="PROSITE" id="PS51379"/>
    </source>
</evidence>
<dbReference type="PROSITE" id="PS50902">
    <property type="entry name" value="FLAVODOXIN_LIKE"/>
    <property type="match status" value="1"/>
</dbReference>
<keyword evidence="4" id="KW-1185">Reference proteome</keyword>
<dbReference type="Gene3D" id="3.40.50.360">
    <property type="match status" value="1"/>
</dbReference>
<dbReference type="GO" id="GO:0009055">
    <property type="term" value="F:electron transfer activity"/>
    <property type="evidence" value="ECO:0007669"/>
    <property type="project" value="InterPro"/>
</dbReference>
<dbReference type="PANTHER" id="PTHR43122">
    <property type="entry name" value="FERREDOXIN SUBUNIT OF PYRUVATE:FLAVODOXIN OXIDOREDUCTASE-RELATED"/>
    <property type="match status" value="1"/>
</dbReference>
<reference evidence="3 4" key="1">
    <citation type="journal article" date="2020" name="Nature">
        <title>Isolation of an archaeon at the prokaryote-eukaryote interface.</title>
        <authorList>
            <person name="Imachi H."/>
            <person name="Nobu M.K."/>
            <person name="Nakahara N."/>
            <person name="Morono Y."/>
            <person name="Ogawara M."/>
            <person name="Takaki Y."/>
            <person name="Takano Y."/>
            <person name="Uematsu K."/>
            <person name="Ikuta T."/>
            <person name="Ito M."/>
            <person name="Matsui Y."/>
            <person name="Miyazaki M."/>
            <person name="Murata K."/>
            <person name="Saito Y."/>
            <person name="Sakai S."/>
            <person name="Song C."/>
            <person name="Tasumi E."/>
            <person name="Yamanaka Y."/>
            <person name="Yamaguchi T."/>
            <person name="Kamagata Y."/>
            <person name="Tamaki H."/>
            <person name="Takai K."/>
        </authorList>
    </citation>
    <scope>NUCLEOTIDE SEQUENCE [LARGE SCALE GENOMIC DNA]</scope>
    <source>
        <strain evidence="3 4">MK-D1</strain>
    </source>
</reference>
<dbReference type="PROSITE" id="PS00198">
    <property type="entry name" value="4FE4S_FER_1"/>
    <property type="match status" value="1"/>
</dbReference>
<dbReference type="GO" id="GO:0016491">
    <property type="term" value="F:oxidoreductase activity"/>
    <property type="evidence" value="ECO:0007669"/>
    <property type="project" value="UniProtKB-ARBA"/>
</dbReference>
<dbReference type="AlphaFoldDB" id="A0A5B9DCG9"/>
<reference evidence="3 4" key="2">
    <citation type="journal article" date="2024" name="Int. J. Syst. Evol. Microbiol.">
        <title>Promethearchaeum syntrophicum gen. nov., sp. nov., an anaerobic, obligately syntrophic archaeon, the first isolate of the lineage 'Asgard' archaea, and proposal of the new archaeal phylum Promethearchaeota phyl. nov. and kingdom Promethearchaeati regn. nov.</title>
        <authorList>
            <person name="Imachi H."/>
            <person name="Nobu M.K."/>
            <person name="Kato S."/>
            <person name="Takaki Y."/>
            <person name="Miyazaki M."/>
            <person name="Miyata M."/>
            <person name="Ogawara M."/>
            <person name="Saito Y."/>
            <person name="Sakai S."/>
            <person name="Tahara Y.O."/>
            <person name="Takano Y."/>
            <person name="Tasumi E."/>
            <person name="Uematsu K."/>
            <person name="Yoshimura T."/>
            <person name="Itoh T."/>
            <person name="Ohkuma M."/>
            <person name="Takai K."/>
        </authorList>
    </citation>
    <scope>NUCLEOTIDE SEQUENCE [LARGE SCALE GENOMIC DNA]</scope>
    <source>
        <strain evidence="3 4">MK-D1</strain>
    </source>
</reference>
<dbReference type="SUPFAM" id="SSF54862">
    <property type="entry name" value="4Fe-4S ferredoxins"/>
    <property type="match status" value="1"/>
</dbReference>
<evidence type="ECO:0000313" key="3">
    <source>
        <dbReference type="EMBL" id="QEE16908.1"/>
    </source>
</evidence>
<name>A0A5B9DCG9_9ARCH</name>
<feature type="domain" description="4Fe-4S ferredoxin-type" evidence="2">
    <location>
        <begin position="226"/>
        <end position="255"/>
    </location>
</feature>
<dbReference type="NCBIfam" id="NF038196">
    <property type="entry name" value="ferrodoxin_EFR1"/>
    <property type="match status" value="1"/>
</dbReference>
<dbReference type="InterPro" id="IPR047964">
    <property type="entry name" value="EFR1-like"/>
</dbReference>
<dbReference type="PANTHER" id="PTHR43122:SF1">
    <property type="entry name" value="IRON-SULFUR-BINDING PROTEIN"/>
    <property type="match status" value="1"/>
</dbReference>
<dbReference type="InterPro" id="IPR008254">
    <property type="entry name" value="Flavodoxin/NO_synth"/>
</dbReference>
<evidence type="ECO:0000313" key="4">
    <source>
        <dbReference type="Proteomes" id="UP000321408"/>
    </source>
</evidence>
<dbReference type="InterPro" id="IPR029039">
    <property type="entry name" value="Flavoprotein-like_sf"/>
</dbReference>
<dbReference type="PROSITE" id="PS51379">
    <property type="entry name" value="4FE4S_FER_2"/>
    <property type="match status" value="2"/>
</dbReference>
<dbReference type="GeneID" id="41330718"/>
<evidence type="ECO:0000259" key="1">
    <source>
        <dbReference type="PROSITE" id="PS50902"/>
    </source>
</evidence>
<dbReference type="Gene3D" id="3.30.70.20">
    <property type="match status" value="1"/>
</dbReference>
<accession>A0A5B9DCG9</accession>
<dbReference type="InterPro" id="IPR017896">
    <property type="entry name" value="4Fe4S_Fe-S-bd"/>
</dbReference>
<dbReference type="SUPFAM" id="SSF52218">
    <property type="entry name" value="Flavoproteins"/>
    <property type="match status" value="1"/>
</dbReference>
<dbReference type="EMBL" id="CP042905">
    <property type="protein sequence ID" value="QEE16908.1"/>
    <property type="molecule type" value="Genomic_DNA"/>
</dbReference>
<organism evidence="3 4">
    <name type="scientific">Promethearchaeum syntrophicum</name>
    <dbReference type="NCBI Taxonomy" id="2594042"/>
    <lineage>
        <taxon>Archaea</taxon>
        <taxon>Promethearchaeati</taxon>
        <taxon>Promethearchaeota</taxon>
        <taxon>Promethearchaeia</taxon>
        <taxon>Promethearchaeales</taxon>
        <taxon>Promethearchaeaceae</taxon>
        <taxon>Promethearchaeum</taxon>
    </lineage>
</organism>
<sequence length="270" mass="30427">MKIGIIYHSGTGTTARLAQEIKSGFEEKGNAVQIFRIPKFRIEDIEDFDILGIGTPTMGFRTPSFVMDFIKLFPTKNQPYFLFNTCSGTLVNTFSRIYRHLKKKNWKLLDVLSLKGQGTTNIKAWRPKITEELSKMDGIAESEFEKAKQFTSSILENYTQIIQEKTSPAKTVKLKYLMTVMFLLSDNLLAKGTIGKKVVNLERCTKCGLCATKICPSGCITLNSESIPEFNEKLCISCQGCVNLCPELAITGKGKKNYPYTTYNKYIIQS</sequence>
<feature type="domain" description="Flavodoxin-like" evidence="1">
    <location>
        <begin position="3"/>
        <end position="155"/>
    </location>
</feature>
<dbReference type="Proteomes" id="UP000321408">
    <property type="component" value="Chromosome"/>
</dbReference>
<dbReference type="Pfam" id="PF00037">
    <property type="entry name" value="Fer4"/>
    <property type="match status" value="1"/>
</dbReference>
<gene>
    <name evidence="3" type="ORF">DSAG12_02738</name>
</gene>
<proteinExistence type="predicted"/>
<protein>
    <submittedName>
        <fullName evidence="3">EFR1 family ferrodoxin</fullName>
    </submittedName>
</protein>
<dbReference type="Pfam" id="PF00258">
    <property type="entry name" value="Flavodoxin_1"/>
    <property type="match status" value="1"/>
</dbReference>